<protein>
    <submittedName>
        <fullName evidence="5">Site-specific integrase</fullName>
    </submittedName>
</protein>
<evidence type="ECO:0000256" key="3">
    <source>
        <dbReference type="ARBA" id="ARBA00023172"/>
    </source>
</evidence>
<dbReference type="RefSeq" id="WP_252779882.1">
    <property type="nucleotide sequence ID" value="NZ_CP097478.1"/>
</dbReference>
<dbReference type="PROSITE" id="PS51898">
    <property type="entry name" value="TYR_RECOMBINASE"/>
    <property type="match status" value="1"/>
</dbReference>
<organism evidence="5 6">
    <name type="scientific">Fructilactobacillus ixorae</name>
    <dbReference type="NCBI Taxonomy" id="1750535"/>
    <lineage>
        <taxon>Bacteria</taxon>
        <taxon>Bacillati</taxon>
        <taxon>Bacillota</taxon>
        <taxon>Bacilli</taxon>
        <taxon>Lactobacillales</taxon>
        <taxon>Lactobacillaceae</taxon>
        <taxon>Fructilactobacillus</taxon>
    </lineage>
</organism>
<dbReference type="PANTHER" id="PTHR30349">
    <property type="entry name" value="PHAGE INTEGRASE-RELATED"/>
    <property type="match status" value="1"/>
</dbReference>
<dbReference type="Gene3D" id="1.10.150.130">
    <property type="match status" value="1"/>
</dbReference>
<comment type="similarity">
    <text evidence="1">Belongs to the 'phage' integrase family.</text>
</comment>
<keyword evidence="2" id="KW-0238">DNA-binding</keyword>
<reference evidence="5" key="1">
    <citation type="submission" date="2022-05" db="EMBL/GenBank/DDBJ databases">
        <authorList>
            <person name="Oliphant S.A."/>
            <person name="Watson-Haigh N.S."/>
            <person name="Sumby K.M."/>
            <person name="Gardner J.M."/>
            <person name="Jiranek V."/>
        </authorList>
    </citation>
    <scope>NUCLEOTIDE SEQUENCE</scope>
    <source>
        <strain evidence="5">Ru20-1</strain>
    </source>
</reference>
<dbReference type="SUPFAM" id="SSF56349">
    <property type="entry name" value="DNA breaking-rejoining enzymes"/>
    <property type="match status" value="1"/>
</dbReference>
<dbReference type="PANTHER" id="PTHR30349:SF64">
    <property type="entry name" value="PROPHAGE INTEGRASE INTD-RELATED"/>
    <property type="match status" value="1"/>
</dbReference>
<evidence type="ECO:0000259" key="4">
    <source>
        <dbReference type="PROSITE" id="PS51898"/>
    </source>
</evidence>
<dbReference type="InterPro" id="IPR010998">
    <property type="entry name" value="Integrase_recombinase_N"/>
</dbReference>
<sequence>MTKNKESQLFYEYLADWIKIYKQDAVRDVTLNKYRSSLKWVRRIAPTLYLKDLTKRTYQEIINEYAVTHEHQTTLDFHHQIKSAILDAVDEGLIPSNPTRNAVIKGKTPRKKKLKFLNEAELKKLIQQLDLGNEINWDWFLLLIIKTGLRFSEALAVTPNDFDFNSKMLRINKTWDYKSIQGGFQKTKNEASVRSIQLDWQLSMQFSLLIHGMPPEKPIFISNKRIFNSTINNHLKLLCKQADIPVITVHGLRHTHASLLLFGDVSIATVAERLGHSSMTTTQETYIHIIRELEAKDNEKIMHQMSKLN</sequence>
<feature type="domain" description="Tyr recombinase" evidence="4">
    <location>
        <begin position="112"/>
        <end position="300"/>
    </location>
</feature>
<evidence type="ECO:0000256" key="1">
    <source>
        <dbReference type="ARBA" id="ARBA00008857"/>
    </source>
</evidence>
<evidence type="ECO:0000313" key="5">
    <source>
        <dbReference type="EMBL" id="USS93107.1"/>
    </source>
</evidence>
<name>A0ABY5C426_9LACO</name>
<dbReference type="InterPro" id="IPR011010">
    <property type="entry name" value="DNA_brk_join_enz"/>
</dbReference>
<gene>
    <name evidence="5" type="ORF">M8332_05795</name>
</gene>
<proteinExistence type="inferred from homology"/>
<dbReference type="EMBL" id="CP097478">
    <property type="protein sequence ID" value="USS93107.1"/>
    <property type="molecule type" value="Genomic_DNA"/>
</dbReference>
<dbReference type="InterPro" id="IPR050090">
    <property type="entry name" value="Tyrosine_recombinase_XerCD"/>
</dbReference>
<dbReference type="Gene3D" id="1.10.443.10">
    <property type="entry name" value="Intergrase catalytic core"/>
    <property type="match status" value="1"/>
</dbReference>
<evidence type="ECO:0000256" key="2">
    <source>
        <dbReference type="ARBA" id="ARBA00023125"/>
    </source>
</evidence>
<accession>A0ABY5C426</accession>
<dbReference type="CDD" id="cd01189">
    <property type="entry name" value="INT_ICEBs1_C_like"/>
    <property type="match status" value="1"/>
</dbReference>
<dbReference type="InterPro" id="IPR002104">
    <property type="entry name" value="Integrase_catalytic"/>
</dbReference>
<keyword evidence="3" id="KW-0233">DNA recombination</keyword>
<evidence type="ECO:0000313" key="6">
    <source>
        <dbReference type="Proteomes" id="UP001057532"/>
    </source>
</evidence>
<dbReference type="InterPro" id="IPR013762">
    <property type="entry name" value="Integrase-like_cat_sf"/>
</dbReference>
<dbReference type="Pfam" id="PF00589">
    <property type="entry name" value="Phage_integrase"/>
    <property type="match status" value="1"/>
</dbReference>
<dbReference type="Proteomes" id="UP001057532">
    <property type="component" value="Chromosome"/>
</dbReference>
<keyword evidence="6" id="KW-1185">Reference proteome</keyword>